<gene>
    <name evidence="1" type="ORF">MUK42_33158</name>
</gene>
<dbReference type="AlphaFoldDB" id="A0A9E7JVU6"/>
<dbReference type="EMBL" id="CP097505">
    <property type="protein sequence ID" value="URD94216.1"/>
    <property type="molecule type" value="Genomic_DNA"/>
</dbReference>
<proteinExistence type="predicted"/>
<reference evidence="1" key="1">
    <citation type="submission" date="2022-05" db="EMBL/GenBank/DDBJ databases">
        <title>The Musa troglodytarum L. genome provides insights into the mechanism of non-climacteric behaviour and enrichment of carotenoids.</title>
        <authorList>
            <person name="Wang J."/>
        </authorList>
    </citation>
    <scope>NUCLEOTIDE SEQUENCE</scope>
    <source>
        <tissue evidence="1">Leaf</tissue>
    </source>
</reference>
<sequence>MSKEVPFGRAIICDRWIHGEPSSRHIIKAFNSRLILLSRELLSFPTFVHIEAALWNSVVCLEQLIDSGGFLQLNLQCDTGDGRGVEQRSKQKRL</sequence>
<dbReference type="Proteomes" id="UP001055439">
    <property type="component" value="Chromosome 3"/>
</dbReference>
<organism evidence="1 2">
    <name type="scientific">Musa troglodytarum</name>
    <name type="common">fe'i banana</name>
    <dbReference type="NCBI Taxonomy" id="320322"/>
    <lineage>
        <taxon>Eukaryota</taxon>
        <taxon>Viridiplantae</taxon>
        <taxon>Streptophyta</taxon>
        <taxon>Embryophyta</taxon>
        <taxon>Tracheophyta</taxon>
        <taxon>Spermatophyta</taxon>
        <taxon>Magnoliopsida</taxon>
        <taxon>Liliopsida</taxon>
        <taxon>Zingiberales</taxon>
        <taxon>Musaceae</taxon>
        <taxon>Musa</taxon>
    </lineage>
</organism>
<name>A0A9E7JVU6_9LILI</name>
<evidence type="ECO:0000313" key="1">
    <source>
        <dbReference type="EMBL" id="URD94216.1"/>
    </source>
</evidence>
<accession>A0A9E7JVU6</accession>
<keyword evidence="2" id="KW-1185">Reference proteome</keyword>
<evidence type="ECO:0000313" key="2">
    <source>
        <dbReference type="Proteomes" id="UP001055439"/>
    </source>
</evidence>
<protein>
    <submittedName>
        <fullName evidence="1">Uncharacterized protein</fullName>
    </submittedName>
</protein>